<name>A0A916E2P8_9GLOM</name>
<proteinExistence type="predicted"/>
<dbReference type="EMBL" id="CAGKOT010000008">
    <property type="protein sequence ID" value="CAB5352492.1"/>
    <property type="molecule type" value="Genomic_DNA"/>
</dbReference>
<dbReference type="AlphaFoldDB" id="A0A916E2P8"/>
<evidence type="ECO:0000313" key="2">
    <source>
        <dbReference type="Proteomes" id="UP000684084"/>
    </source>
</evidence>
<dbReference type="Proteomes" id="UP000684084">
    <property type="component" value="Unassembled WGS sequence"/>
</dbReference>
<evidence type="ECO:0000313" key="1">
    <source>
        <dbReference type="EMBL" id="CAB5352492.1"/>
    </source>
</evidence>
<sequence length="149" mass="17010">MSLIISSRPLSLNTLPVIAKSFGRKDVIVAKSFLHFTKAPKVYSVSSKEMETIIWYPSLSGFIRQQAGRYLKNFYVIRKGVIPIDNEIFSRDICGKKQRCADVREGFYDPCGNEDTYFCKEYKASDFPAVILELPLTILELELPSEKTE</sequence>
<protein>
    <submittedName>
        <fullName evidence="1">Uncharacterized protein</fullName>
    </submittedName>
</protein>
<reference evidence="1" key="1">
    <citation type="submission" date="2020-05" db="EMBL/GenBank/DDBJ databases">
        <authorList>
            <person name="Rincon C."/>
            <person name="Sanders R I."/>
            <person name="Robbins C."/>
            <person name="Chaturvedi A."/>
        </authorList>
    </citation>
    <scope>NUCLEOTIDE SEQUENCE</scope>
    <source>
        <strain evidence="1">CHB12</strain>
    </source>
</reference>
<gene>
    <name evidence="1" type="ORF">CHRIB12_LOCUS5446</name>
</gene>
<accession>A0A916E2P8</accession>
<comment type="caution">
    <text evidence="1">The sequence shown here is derived from an EMBL/GenBank/DDBJ whole genome shotgun (WGS) entry which is preliminary data.</text>
</comment>
<organism evidence="1 2">
    <name type="scientific">Rhizophagus irregularis</name>
    <dbReference type="NCBI Taxonomy" id="588596"/>
    <lineage>
        <taxon>Eukaryota</taxon>
        <taxon>Fungi</taxon>
        <taxon>Fungi incertae sedis</taxon>
        <taxon>Mucoromycota</taxon>
        <taxon>Glomeromycotina</taxon>
        <taxon>Glomeromycetes</taxon>
        <taxon>Glomerales</taxon>
        <taxon>Glomeraceae</taxon>
        <taxon>Rhizophagus</taxon>
    </lineage>
</organism>